<dbReference type="AlphaFoldDB" id="A0A967E5X4"/>
<organism evidence="2 3">
    <name type="scientific">Psychroflexus maritimus</name>
    <dbReference type="NCBI Taxonomy" id="2714865"/>
    <lineage>
        <taxon>Bacteria</taxon>
        <taxon>Pseudomonadati</taxon>
        <taxon>Bacteroidota</taxon>
        <taxon>Flavobacteriia</taxon>
        <taxon>Flavobacteriales</taxon>
        <taxon>Flavobacteriaceae</taxon>
        <taxon>Psychroflexus</taxon>
    </lineage>
</organism>
<feature type="domain" description="KilA-N" evidence="1">
    <location>
        <begin position="3"/>
        <end position="137"/>
    </location>
</feature>
<dbReference type="InterPro" id="IPR018004">
    <property type="entry name" value="KilA/APSES_HTH"/>
</dbReference>
<dbReference type="RefSeq" id="WP_166399417.1">
    <property type="nucleotide sequence ID" value="NZ_JAANAS010000032.1"/>
</dbReference>
<dbReference type="PROSITE" id="PS51301">
    <property type="entry name" value="KILA_N"/>
    <property type="match status" value="1"/>
</dbReference>
<comment type="caution">
    <text evidence="2">The sequence shown here is derived from an EMBL/GenBank/DDBJ whole genome shotgun (WGS) entry which is preliminary data.</text>
</comment>
<dbReference type="InterPro" id="IPR017880">
    <property type="entry name" value="KilA_N"/>
</dbReference>
<dbReference type="Pfam" id="PF04383">
    <property type="entry name" value="KilA-N"/>
    <property type="match status" value="1"/>
</dbReference>
<dbReference type="Proteomes" id="UP000643701">
    <property type="component" value="Unassembled WGS sequence"/>
</dbReference>
<evidence type="ECO:0000259" key="1">
    <source>
        <dbReference type="PROSITE" id="PS51301"/>
    </source>
</evidence>
<dbReference type="EMBL" id="JAANAS010000032">
    <property type="protein sequence ID" value="NGZ89151.1"/>
    <property type="molecule type" value="Genomic_DNA"/>
</dbReference>
<protein>
    <submittedName>
        <fullName evidence="2">KilA-N domain-containing protein</fullName>
    </submittedName>
</protein>
<evidence type="ECO:0000313" key="3">
    <source>
        <dbReference type="Proteomes" id="UP000643701"/>
    </source>
</evidence>
<name>A0A967E5X4_9FLAO</name>
<gene>
    <name evidence="2" type="ORF">G7034_02680</name>
</gene>
<accession>A0A967E5X4</accession>
<reference evidence="2" key="1">
    <citation type="submission" date="2020-03" db="EMBL/GenBank/DDBJ databases">
        <title>Psychroflexus Maritimus sp. nov., isolate from marine sediment.</title>
        <authorList>
            <person name="Zhong Y.-L."/>
        </authorList>
    </citation>
    <scope>NUCLEOTIDE SEQUENCE</scope>
    <source>
        <strain evidence="2">C1</strain>
    </source>
</reference>
<keyword evidence="3" id="KW-1185">Reference proteome</keyword>
<proteinExistence type="predicted"/>
<evidence type="ECO:0000313" key="2">
    <source>
        <dbReference type="EMBL" id="NGZ89151.1"/>
    </source>
</evidence>
<sequence>MTKSRKLNIKESTIKVINHNKIDYISLTDMTASLREGSGLIGKWVTNKNTLEYLGVWEKINNPNFNYPEFRVITQEAGVNRFIMSVGQWIERTNADGMLVKAGRYGGTYAHKDIAFHFAMWLSPEFQIYLVKEFQRLKDDENDRLKLEWNLLRTLAKVNYKIHTDAIKQNLIPSKVTKKQTSFVYADEADLLNVALFGLTAREWRNKNPNKSGNIRDYATLEQLVVLSNMESINALLIEQGLNKDRRLIELNKVAITQMKSLLNNKSIKKINDEKNK</sequence>
<dbReference type="SMART" id="SM01252">
    <property type="entry name" value="KilA-N"/>
    <property type="match status" value="1"/>
</dbReference>